<evidence type="ECO:0000256" key="2">
    <source>
        <dbReference type="ARBA" id="ARBA00023043"/>
    </source>
</evidence>
<dbReference type="InterPro" id="IPR036770">
    <property type="entry name" value="Ankyrin_rpt-contain_sf"/>
</dbReference>
<dbReference type="InterPro" id="IPR050745">
    <property type="entry name" value="Multifunctional_regulatory"/>
</dbReference>
<keyword evidence="5" id="KW-1185">Reference proteome</keyword>
<dbReference type="SUPFAM" id="SSF48403">
    <property type="entry name" value="Ankyrin repeat"/>
    <property type="match status" value="1"/>
</dbReference>
<dbReference type="PROSITE" id="PS50297">
    <property type="entry name" value="ANK_REP_REGION"/>
    <property type="match status" value="1"/>
</dbReference>
<evidence type="ECO:0000256" key="3">
    <source>
        <dbReference type="PROSITE-ProRule" id="PRU00023"/>
    </source>
</evidence>
<dbReference type="Gene3D" id="1.25.40.20">
    <property type="entry name" value="Ankyrin repeat-containing domain"/>
    <property type="match status" value="2"/>
</dbReference>
<dbReference type="EMBL" id="CAXAMN010016002">
    <property type="protein sequence ID" value="CAK9047158.1"/>
    <property type="molecule type" value="Genomic_DNA"/>
</dbReference>
<dbReference type="PANTHER" id="PTHR24189:SF50">
    <property type="entry name" value="ANKYRIN REPEAT AND SOCS BOX PROTEIN 2"/>
    <property type="match status" value="1"/>
</dbReference>
<feature type="repeat" description="ANK" evidence="3">
    <location>
        <begin position="530"/>
        <end position="562"/>
    </location>
</feature>
<dbReference type="SMART" id="SM00248">
    <property type="entry name" value="ANK"/>
    <property type="match status" value="5"/>
</dbReference>
<evidence type="ECO:0000313" key="5">
    <source>
        <dbReference type="Proteomes" id="UP001642484"/>
    </source>
</evidence>
<gene>
    <name evidence="4" type="ORF">CCMP2556_LOCUS24428</name>
</gene>
<dbReference type="Proteomes" id="UP001642484">
    <property type="component" value="Unassembled WGS sequence"/>
</dbReference>
<organism evidence="4 5">
    <name type="scientific">Durusdinium trenchii</name>
    <dbReference type="NCBI Taxonomy" id="1381693"/>
    <lineage>
        <taxon>Eukaryota</taxon>
        <taxon>Sar</taxon>
        <taxon>Alveolata</taxon>
        <taxon>Dinophyceae</taxon>
        <taxon>Suessiales</taxon>
        <taxon>Symbiodiniaceae</taxon>
        <taxon>Durusdinium</taxon>
    </lineage>
</organism>
<protein>
    <submittedName>
        <fullName evidence="4">Uncharacterized protein</fullName>
    </submittedName>
</protein>
<keyword evidence="2 3" id="KW-0040">ANK repeat</keyword>
<name>A0ABP0M6P9_9DINO</name>
<reference evidence="4 5" key="1">
    <citation type="submission" date="2024-02" db="EMBL/GenBank/DDBJ databases">
        <authorList>
            <person name="Chen Y."/>
            <person name="Shah S."/>
            <person name="Dougan E. K."/>
            <person name="Thang M."/>
            <person name="Chan C."/>
        </authorList>
    </citation>
    <scope>NUCLEOTIDE SEQUENCE [LARGE SCALE GENOMIC DNA]</scope>
</reference>
<dbReference type="PROSITE" id="PS50088">
    <property type="entry name" value="ANK_REPEAT"/>
    <property type="match status" value="1"/>
</dbReference>
<evidence type="ECO:0000256" key="1">
    <source>
        <dbReference type="ARBA" id="ARBA00022737"/>
    </source>
</evidence>
<dbReference type="Pfam" id="PF00023">
    <property type="entry name" value="Ank"/>
    <property type="match status" value="2"/>
</dbReference>
<dbReference type="InterPro" id="IPR002110">
    <property type="entry name" value="Ankyrin_rpt"/>
</dbReference>
<dbReference type="PANTHER" id="PTHR24189">
    <property type="entry name" value="MYOTROPHIN"/>
    <property type="match status" value="1"/>
</dbReference>
<keyword evidence="1" id="KW-0677">Repeat</keyword>
<sequence length="587" mass="65521">MGSYLCREEVPVEHGHHVHKMCFPMYVLKVSDFLELGGAPPPHSELEEKGLLYEWKAGMFVLFVSHQWLHTAHPDPCGSQSLVLREVLEGLMQGTLTVETDLISQTYKSQQSFDEQELLNAYIWMDWFSIPQVRARARGIDEEETRTEASKAIQSIPAYVEVSSAFVALVPAIKEQSSAHGFDYTTWITRGWCRAELWCHLLSTKKDTSVIVVHSSKEVKFMYPMDWQYNLISDGEFTVEEDREVVVQLGDRAVEHKIKHLGKDGPVDLYRFYLAHRGKLLGQAKRERTLEEFLDHFRFPNLEAAVNDTSSMCPGRRKCRNATLCAMFASDVGMLRVLAYHKADLNMRMKGLSALGYYDSQTLLMAAAKSRQGPEVLSALIELRADVNARSNNGMNCAFLARTPEQVQVFIEAKADLHSHCEPLGLTPLAGVAAMASPDTVRAMLDAAYDPNPQPCGVGHGPLHGAIMVSRGNRYAAETARLLLEHKADVNSRCAPSGNFRWKSIASCTYASIMGLDSISQATKQLACLSGGTPLDFAAFVGDEELIRLLWQYGAEPLGNDIGVKPKDWAFTKGHTRVFRLLDTFTV</sequence>
<comment type="caution">
    <text evidence="4">The sequence shown here is derived from an EMBL/GenBank/DDBJ whole genome shotgun (WGS) entry which is preliminary data.</text>
</comment>
<evidence type="ECO:0000313" key="4">
    <source>
        <dbReference type="EMBL" id="CAK9047158.1"/>
    </source>
</evidence>
<accession>A0ABP0M6P9</accession>
<proteinExistence type="predicted"/>